<evidence type="ECO:0000256" key="2">
    <source>
        <dbReference type="ARBA" id="ARBA00001974"/>
    </source>
</evidence>
<dbReference type="InterPro" id="IPR036134">
    <property type="entry name" value="Crypto/Photolyase_FAD-like_sf"/>
</dbReference>
<dbReference type="PRINTS" id="PR00147">
    <property type="entry name" value="DNAPHOTLYASE"/>
</dbReference>
<organism evidence="7 8">
    <name type="scientific">Salinimonas profundi</name>
    <dbReference type="NCBI Taxonomy" id="2729140"/>
    <lineage>
        <taxon>Bacteria</taxon>
        <taxon>Pseudomonadati</taxon>
        <taxon>Pseudomonadota</taxon>
        <taxon>Gammaproteobacteria</taxon>
        <taxon>Alteromonadales</taxon>
        <taxon>Alteromonadaceae</taxon>
        <taxon>Alteromonas/Salinimonas group</taxon>
        <taxon>Salinimonas</taxon>
    </lineage>
</organism>
<dbReference type="SUPFAM" id="SSF48173">
    <property type="entry name" value="Cryptochrome/photolyase FAD-binding domain"/>
    <property type="match status" value="1"/>
</dbReference>
<dbReference type="PROSITE" id="PS51645">
    <property type="entry name" value="PHR_CRY_ALPHA_BETA"/>
    <property type="match status" value="1"/>
</dbReference>
<feature type="domain" description="Photolyase/cryptochrome alpha/beta" evidence="6">
    <location>
        <begin position="5"/>
        <end position="135"/>
    </location>
</feature>
<evidence type="ECO:0000259" key="6">
    <source>
        <dbReference type="PROSITE" id="PS51645"/>
    </source>
</evidence>
<dbReference type="Gene3D" id="1.10.579.10">
    <property type="entry name" value="DNA Cyclobutane Dipyrimidine Photolyase, subunit A, domain 3"/>
    <property type="match status" value="1"/>
</dbReference>
<dbReference type="EMBL" id="JABBXD010000001">
    <property type="protein sequence ID" value="MBD3584473.1"/>
    <property type="molecule type" value="Genomic_DNA"/>
</dbReference>
<keyword evidence="4 5" id="KW-0274">FAD</keyword>
<comment type="cofactor">
    <cofactor evidence="1">
        <name>(6R)-5,10-methylene-5,6,7,8-tetrahydrofolate</name>
        <dbReference type="ChEBI" id="CHEBI:15636"/>
    </cofactor>
</comment>
<comment type="similarity">
    <text evidence="5">Belongs to the DNA photolyase family.</text>
</comment>
<evidence type="ECO:0000256" key="4">
    <source>
        <dbReference type="ARBA" id="ARBA00022827"/>
    </source>
</evidence>
<dbReference type="InterPro" id="IPR014729">
    <property type="entry name" value="Rossmann-like_a/b/a_fold"/>
</dbReference>
<dbReference type="Proteomes" id="UP000624419">
    <property type="component" value="Unassembled WGS sequence"/>
</dbReference>
<evidence type="ECO:0000313" key="7">
    <source>
        <dbReference type="EMBL" id="MBD3584473.1"/>
    </source>
</evidence>
<accession>A0ABR8LGY5</accession>
<dbReference type="InterPro" id="IPR005101">
    <property type="entry name" value="Cryptochr/Photolyase_FAD-bd"/>
</dbReference>
<dbReference type="SUPFAM" id="SSF52425">
    <property type="entry name" value="Cryptochrome/photolyase, N-terminal domain"/>
    <property type="match status" value="1"/>
</dbReference>
<evidence type="ECO:0000313" key="8">
    <source>
        <dbReference type="Proteomes" id="UP000624419"/>
    </source>
</evidence>
<name>A0ABR8LGY5_9ALTE</name>
<keyword evidence="8" id="KW-1185">Reference proteome</keyword>
<proteinExistence type="inferred from homology"/>
<protein>
    <submittedName>
        <fullName evidence="7">Deoxyribodipyrimidine photolyase</fullName>
    </submittedName>
</protein>
<dbReference type="InterPro" id="IPR006050">
    <property type="entry name" value="DNA_photolyase_N"/>
</dbReference>
<dbReference type="InterPro" id="IPR036155">
    <property type="entry name" value="Crypto/Photolyase_N_sf"/>
</dbReference>
<dbReference type="InterPro" id="IPR002081">
    <property type="entry name" value="Cryptochrome/DNA_photolyase_1"/>
</dbReference>
<dbReference type="Pfam" id="PF00875">
    <property type="entry name" value="DNA_photolyase"/>
    <property type="match status" value="1"/>
</dbReference>
<keyword evidence="3 5" id="KW-0285">Flavoprotein</keyword>
<evidence type="ECO:0000256" key="5">
    <source>
        <dbReference type="RuleBase" id="RU004182"/>
    </source>
</evidence>
<dbReference type="RefSeq" id="WP_191021930.1">
    <property type="nucleotide sequence ID" value="NZ_JABBXD010000001.1"/>
</dbReference>
<dbReference type="PANTHER" id="PTHR11455">
    <property type="entry name" value="CRYPTOCHROME"/>
    <property type="match status" value="1"/>
</dbReference>
<dbReference type="Gene3D" id="1.25.40.80">
    <property type="match status" value="1"/>
</dbReference>
<sequence length="488" mass="57473">MTNAAIDIVWLKRDLRLRDHQPLIEAAKSQNPVLLVYLFEPELLKDPHFSARHWQFVIDSITNLNAQLRPMSTQVWLGFDSAVSVFDYLHKRFTIRSLFSHMETGLMNTYTRDRAIAQWCERHSVKWQEYAQSAVIRGLTHRHDWQKQWQAFYHQPCSDIPLDTINWQYISQPEPMTHPLPLSQLQRQPGGEQRAWSVLKSFFKTRYTRYHTDISYPEAARRSCSRLSPYIAFGNISTRQIYQYVKTISGRNPDHKLAINAFSERIAWHDHFVQKFESEHAMQWRSVNKGYSDFAYEDGPVAQWLFEKWRNGETGFPLVDACMCALNITGYLNFRMRAMIVSFACHWLNLDWRRVAEYLAGQFLDFEPGIHYPQIQMQAGITGTNTIRLYNPVKQSKVLDSDGQFIKKWIPALMHVPGAYIHTPWNIPALILTMENIHIPERYRQPIIDMDARGPMIRNTLWAYRKRPEVIEESARIINRHSLPKDKH</sequence>
<dbReference type="Gene3D" id="3.40.50.620">
    <property type="entry name" value="HUPs"/>
    <property type="match status" value="1"/>
</dbReference>
<comment type="caution">
    <text evidence="7">The sequence shown here is derived from an EMBL/GenBank/DDBJ whole genome shotgun (WGS) entry which is preliminary data.</text>
</comment>
<gene>
    <name evidence="7" type="ORF">HHX48_01850</name>
</gene>
<reference evidence="7 8" key="1">
    <citation type="submission" date="2020-04" db="EMBL/GenBank/DDBJ databases">
        <title>Salinimonas sp. HHU 13199.</title>
        <authorList>
            <person name="Cui X."/>
            <person name="Zhang D."/>
        </authorList>
    </citation>
    <scope>NUCLEOTIDE SEQUENCE [LARGE SCALE GENOMIC DNA]</scope>
    <source>
        <strain evidence="7 8">HHU 13199</strain>
    </source>
</reference>
<dbReference type="Pfam" id="PF03441">
    <property type="entry name" value="FAD_binding_7"/>
    <property type="match status" value="1"/>
</dbReference>
<comment type="cofactor">
    <cofactor evidence="2">
        <name>FAD</name>
        <dbReference type="ChEBI" id="CHEBI:57692"/>
    </cofactor>
</comment>
<evidence type="ECO:0000256" key="1">
    <source>
        <dbReference type="ARBA" id="ARBA00001932"/>
    </source>
</evidence>
<dbReference type="PANTHER" id="PTHR11455:SF9">
    <property type="entry name" value="CRYPTOCHROME CIRCADIAN CLOCK 5 ISOFORM X1"/>
    <property type="match status" value="1"/>
</dbReference>
<evidence type="ECO:0000256" key="3">
    <source>
        <dbReference type="ARBA" id="ARBA00022630"/>
    </source>
</evidence>
<keyword evidence="5" id="KW-0157">Chromophore</keyword>